<dbReference type="AlphaFoldDB" id="A0AAD5L1T7"/>
<dbReference type="EMBL" id="WJBH02000001">
    <property type="protein sequence ID" value="KAI9564994.1"/>
    <property type="molecule type" value="Genomic_DNA"/>
</dbReference>
<dbReference type="InterPro" id="IPR017920">
    <property type="entry name" value="COMM"/>
</dbReference>
<dbReference type="PANTHER" id="PTHR15666:SF1">
    <property type="entry name" value="COMM DOMAIN-CONTAINING PROTEIN 5"/>
    <property type="match status" value="1"/>
</dbReference>
<comment type="caution">
    <text evidence="4">The sequence shown here is derived from an EMBL/GenBank/DDBJ whole genome shotgun (WGS) entry which is preliminary data.</text>
</comment>
<sequence>MNASPNLLFAVVPKPVEQLSKQLQSKMVDPVVLQTLINFSIRYWKGEEICHSEWKNIVKESYFPLTLLEELFSGVLNLIFAVLRIPEKLFSPKCVCDELIQLGFTMEQAKYITNLKTTSKPDTPSFMKLLGANWRIDVTISTSNVCRVLEPWILMEFNLSSEGPKTIHIPLAQFHSLRYQVASCLTQLNKLSV</sequence>
<name>A0AAD5L1T7_9CRUS</name>
<dbReference type="InterPro" id="IPR037357">
    <property type="entry name" value="COMMD5"/>
</dbReference>
<keyword evidence="5" id="KW-1185">Reference proteome</keyword>
<proteinExistence type="inferred from homology"/>
<evidence type="ECO:0000256" key="1">
    <source>
        <dbReference type="ARBA" id="ARBA00016556"/>
    </source>
</evidence>
<reference evidence="4 5" key="1">
    <citation type="submission" date="2022-05" db="EMBL/GenBank/DDBJ databases">
        <title>A multi-omics perspective on studying reproductive biology in Daphnia sinensis.</title>
        <authorList>
            <person name="Jia J."/>
        </authorList>
    </citation>
    <scope>NUCLEOTIDE SEQUENCE [LARGE SCALE GENOMIC DNA]</scope>
    <source>
        <strain evidence="4 5">WSL</strain>
    </source>
</reference>
<dbReference type="Pfam" id="PF07258">
    <property type="entry name" value="COMM_domain"/>
    <property type="match status" value="1"/>
</dbReference>
<evidence type="ECO:0000313" key="4">
    <source>
        <dbReference type="EMBL" id="KAI9564994.1"/>
    </source>
</evidence>
<feature type="domain" description="COMM" evidence="3">
    <location>
        <begin position="128"/>
        <end position="192"/>
    </location>
</feature>
<evidence type="ECO:0000256" key="2">
    <source>
        <dbReference type="ARBA" id="ARBA00093452"/>
    </source>
</evidence>
<organism evidence="4 5">
    <name type="scientific">Daphnia sinensis</name>
    <dbReference type="NCBI Taxonomy" id="1820382"/>
    <lineage>
        <taxon>Eukaryota</taxon>
        <taxon>Metazoa</taxon>
        <taxon>Ecdysozoa</taxon>
        <taxon>Arthropoda</taxon>
        <taxon>Crustacea</taxon>
        <taxon>Branchiopoda</taxon>
        <taxon>Diplostraca</taxon>
        <taxon>Cladocera</taxon>
        <taxon>Anomopoda</taxon>
        <taxon>Daphniidae</taxon>
        <taxon>Daphnia</taxon>
        <taxon>Daphnia similis group</taxon>
    </lineage>
</organism>
<comment type="similarity">
    <text evidence="2">Belongs to the COMM domain-containing protein 5 family.</text>
</comment>
<dbReference type="Proteomes" id="UP000820818">
    <property type="component" value="Linkage Group LG1"/>
</dbReference>
<accession>A0AAD5L1T7</accession>
<gene>
    <name evidence="4" type="ORF">GHT06_008736</name>
</gene>
<protein>
    <recommendedName>
        <fullName evidence="1">COMM domain-containing protein 5</fullName>
    </recommendedName>
</protein>
<dbReference type="GO" id="GO:0005634">
    <property type="term" value="C:nucleus"/>
    <property type="evidence" value="ECO:0007669"/>
    <property type="project" value="TreeGrafter"/>
</dbReference>
<dbReference type="PANTHER" id="PTHR15666">
    <property type="entry name" value="COMM DOMAIN CONTAINING PROTEIN 5"/>
    <property type="match status" value="1"/>
</dbReference>
<dbReference type="PROSITE" id="PS51269">
    <property type="entry name" value="COMM"/>
    <property type="match status" value="1"/>
</dbReference>
<evidence type="ECO:0000313" key="5">
    <source>
        <dbReference type="Proteomes" id="UP000820818"/>
    </source>
</evidence>
<evidence type="ECO:0000259" key="3">
    <source>
        <dbReference type="PROSITE" id="PS51269"/>
    </source>
</evidence>